<dbReference type="PANTHER" id="PTHR32026:SF10">
    <property type="entry name" value="METHYLTRANSFERASE-LIKE PROTEIN 24-RELATED"/>
    <property type="match status" value="1"/>
</dbReference>
<gene>
    <name evidence="3" type="primary">METTL24_2</name>
    <name evidence="3" type="ORF">HK097_007806</name>
</gene>
<keyword evidence="1" id="KW-0472">Membrane</keyword>
<reference evidence="3" key="1">
    <citation type="submission" date="2020-05" db="EMBL/GenBank/DDBJ databases">
        <title>Phylogenomic resolution of chytrid fungi.</title>
        <authorList>
            <person name="Stajich J.E."/>
            <person name="Amses K."/>
            <person name="Simmons R."/>
            <person name="Seto K."/>
            <person name="Myers J."/>
            <person name="Bonds A."/>
            <person name="Quandt C.A."/>
            <person name="Barry K."/>
            <person name="Liu P."/>
            <person name="Grigoriev I."/>
            <person name="Longcore J.E."/>
            <person name="James T.Y."/>
        </authorList>
    </citation>
    <scope>NUCLEOTIDE SEQUENCE</scope>
    <source>
        <strain evidence="3">JEL0318</strain>
    </source>
</reference>
<keyword evidence="3" id="KW-0808">Transferase</keyword>
<dbReference type="Pfam" id="PF13383">
    <property type="entry name" value="Methyltransf_22"/>
    <property type="match status" value="1"/>
</dbReference>
<name>A0AAD5X8L4_9FUNG</name>
<sequence length="336" mass="37335">MTPLPVFNRKPGSAGIPKKRLLAILGTGVLVYLCMNAFLTDYDASACDWGKYDKSPACRQASKDALKIMARDLEDVEDGLQKYEICKFKTFGSGFGGMYFVSIPTPHLTSNVLTLQPTPPNAAHDLCDHPPPKSKPCTFYSFGIDNDYSFDTALDESWQCNGILLDPTVNHSSTPGPRLNFFRIGATLLSSSDLGGSGSTMRGTVASEWLTTSVPSLKKFLGHRKIDILKMDCEGCEYSLARDIAREDPTFFKNVDQFAVEVHISKNWIKTSTHVHYLGLLYHMLQHYGFRLMHSEITPCHPSDEALGCPRELLDAGYKCGPYMMCHNYLFSKSSA</sequence>
<evidence type="ECO:0000313" key="4">
    <source>
        <dbReference type="Proteomes" id="UP001212841"/>
    </source>
</evidence>
<dbReference type="AlphaFoldDB" id="A0AAD5X8L4"/>
<feature type="transmembrane region" description="Helical" evidence="1">
    <location>
        <begin position="21"/>
        <end position="39"/>
    </location>
</feature>
<keyword evidence="4" id="KW-1185">Reference proteome</keyword>
<dbReference type="GO" id="GO:0008168">
    <property type="term" value="F:methyltransferase activity"/>
    <property type="evidence" value="ECO:0007669"/>
    <property type="project" value="UniProtKB-KW"/>
</dbReference>
<evidence type="ECO:0000313" key="3">
    <source>
        <dbReference type="EMBL" id="KAJ3056200.1"/>
    </source>
</evidence>
<dbReference type="EMBL" id="JADGJD010000042">
    <property type="protein sequence ID" value="KAJ3056200.1"/>
    <property type="molecule type" value="Genomic_DNA"/>
</dbReference>
<evidence type="ECO:0000256" key="1">
    <source>
        <dbReference type="SAM" id="Phobius"/>
    </source>
</evidence>
<keyword evidence="3" id="KW-0489">Methyltransferase</keyword>
<dbReference type="GO" id="GO:0032259">
    <property type="term" value="P:methylation"/>
    <property type="evidence" value="ECO:0007669"/>
    <property type="project" value="UniProtKB-KW"/>
</dbReference>
<comment type="caution">
    <text evidence="3">The sequence shown here is derived from an EMBL/GenBank/DDBJ whole genome shotgun (WGS) entry which is preliminary data.</text>
</comment>
<organism evidence="3 4">
    <name type="scientific">Rhizophlyctis rosea</name>
    <dbReference type="NCBI Taxonomy" id="64517"/>
    <lineage>
        <taxon>Eukaryota</taxon>
        <taxon>Fungi</taxon>
        <taxon>Fungi incertae sedis</taxon>
        <taxon>Chytridiomycota</taxon>
        <taxon>Chytridiomycota incertae sedis</taxon>
        <taxon>Chytridiomycetes</taxon>
        <taxon>Rhizophlyctidales</taxon>
        <taxon>Rhizophlyctidaceae</taxon>
        <taxon>Rhizophlyctis</taxon>
    </lineage>
</organism>
<dbReference type="InterPro" id="IPR026913">
    <property type="entry name" value="METTL24"/>
</dbReference>
<accession>A0AAD5X8L4</accession>
<evidence type="ECO:0000259" key="2">
    <source>
        <dbReference type="Pfam" id="PF13383"/>
    </source>
</evidence>
<dbReference type="InterPro" id="IPR025714">
    <property type="entry name" value="Methyltranfer_dom"/>
</dbReference>
<dbReference type="PANTHER" id="PTHR32026">
    <property type="entry name" value="METHYLTRANSFERASE-LIKE PROTEIN 24"/>
    <property type="match status" value="1"/>
</dbReference>
<protein>
    <submittedName>
        <fullName evidence="3">Methyltransferase-like protein 24</fullName>
    </submittedName>
</protein>
<dbReference type="Proteomes" id="UP001212841">
    <property type="component" value="Unassembled WGS sequence"/>
</dbReference>
<feature type="domain" description="Methyltransferase" evidence="2">
    <location>
        <begin position="133"/>
        <end position="296"/>
    </location>
</feature>
<keyword evidence="1" id="KW-1133">Transmembrane helix</keyword>
<proteinExistence type="predicted"/>
<keyword evidence="1" id="KW-0812">Transmembrane</keyword>